<protein>
    <recommendedName>
        <fullName evidence="4">PE-PPE domain-containing protein</fullName>
    </recommendedName>
</protein>
<evidence type="ECO:0008006" key="4">
    <source>
        <dbReference type="Google" id="ProtNLM"/>
    </source>
</evidence>
<name>A0AAJ6AGC8_9MICC</name>
<accession>A0AAJ6AGC8</accession>
<dbReference type="InterPro" id="IPR029058">
    <property type="entry name" value="AB_hydrolase_fold"/>
</dbReference>
<feature type="compositionally biased region" description="Low complexity" evidence="1">
    <location>
        <begin position="502"/>
        <end position="511"/>
    </location>
</feature>
<sequence length="524" mass="55013">MASVVGGASSIQGNLEELERGSQFLKDIAVRAGVLGAKATAWSGALSFATVTVPSGAQVRARAVEVSSGLAWLATESYGLAEGVDFAVAGYRQAERVVEEQMSSLMLAVSGTRMLGDLVTGQDIRTEDLARLLEDGPEAVLNLLHVGFSPAGGLALGTVANVTEAGLKLITDNPELSQTEALWMLAGGVVGTAGLLRVGRYDTTNTTKGDTDAQGWAEAGRADGSIAWLLKHQEGSFPENAGESSMQVGRITLDSGEEVYTVSYPGSQFDDLDISDPDELFNPQQLLQDFGFEENAWGATGMREGMTLGSQHVADATVDILAEAGVPEGAKVIFSGYSQGGMHASTVATNPKITDVYDVEAVVTYGAPDHHVDHDPDTIYLGFQHIRDRATALSGPVPDGGVNHSRVILEDLPAGADPAESGAFGAGHSWHNLEEMTRDAAADPVVRGQLEHQLQHLSGITTGAVATKTYSLQRRDPGAPRNPLDRIAEGAHSVMQDVGKNSRTLSPTTSPLGPPRISMPPLPS</sequence>
<dbReference type="AlphaFoldDB" id="A0AAJ6AGC8"/>
<gene>
    <name evidence="2" type="ORF">QDX21_11240</name>
</gene>
<dbReference type="Proteomes" id="UP001224674">
    <property type="component" value="Chromosome"/>
</dbReference>
<evidence type="ECO:0000313" key="3">
    <source>
        <dbReference type="Proteomes" id="UP001224674"/>
    </source>
</evidence>
<feature type="region of interest" description="Disordered" evidence="1">
    <location>
        <begin position="471"/>
        <end position="524"/>
    </location>
</feature>
<dbReference type="RefSeq" id="WP_279674751.1">
    <property type="nucleotide sequence ID" value="NZ_CP122566.1"/>
</dbReference>
<dbReference type="SUPFAM" id="SSF53474">
    <property type="entry name" value="alpha/beta-Hydrolases"/>
    <property type="match status" value="1"/>
</dbReference>
<dbReference type="EMBL" id="CP122566">
    <property type="protein sequence ID" value="WGH92856.1"/>
    <property type="molecule type" value="Genomic_DNA"/>
</dbReference>
<feature type="compositionally biased region" description="Basic and acidic residues" evidence="1">
    <location>
        <begin position="473"/>
        <end position="489"/>
    </location>
</feature>
<feature type="compositionally biased region" description="Pro residues" evidence="1">
    <location>
        <begin position="512"/>
        <end position="524"/>
    </location>
</feature>
<reference evidence="2 3" key="1">
    <citation type="submission" date="2023-03" db="EMBL/GenBank/DDBJ databases">
        <title>Complete genome sequences of several Auritidibacter ignavus strains isolated from ear infections.</title>
        <authorList>
            <person name="Baehr T."/>
            <person name="Baumhoegger A.M."/>
        </authorList>
    </citation>
    <scope>NUCLEOTIDE SEQUENCE [LARGE SCALE GENOMIC DNA]</scope>
    <source>
        <strain evidence="2 3">BABAE-6</strain>
    </source>
</reference>
<organism evidence="2 3">
    <name type="scientific">Auritidibacter ignavus</name>
    <dbReference type="NCBI Taxonomy" id="678932"/>
    <lineage>
        <taxon>Bacteria</taxon>
        <taxon>Bacillati</taxon>
        <taxon>Actinomycetota</taxon>
        <taxon>Actinomycetes</taxon>
        <taxon>Micrococcales</taxon>
        <taxon>Micrococcaceae</taxon>
        <taxon>Auritidibacter</taxon>
    </lineage>
</organism>
<proteinExistence type="predicted"/>
<keyword evidence="3" id="KW-1185">Reference proteome</keyword>
<dbReference type="Gene3D" id="3.40.50.1820">
    <property type="entry name" value="alpha/beta hydrolase"/>
    <property type="match status" value="1"/>
</dbReference>
<evidence type="ECO:0000313" key="2">
    <source>
        <dbReference type="EMBL" id="WGH92856.1"/>
    </source>
</evidence>
<evidence type="ECO:0000256" key="1">
    <source>
        <dbReference type="SAM" id="MobiDB-lite"/>
    </source>
</evidence>